<evidence type="ECO:0000313" key="2">
    <source>
        <dbReference type="Proteomes" id="UP001499954"/>
    </source>
</evidence>
<proteinExistence type="predicted"/>
<reference evidence="1 2" key="1">
    <citation type="journal article" date="2019" name="Int. J. Syst. Evol. Microbiol.">
        <title>The Global Catalogue of Microorganisms (GCM) 10K type strain sequencing project: providing services to taxonomists for standard genome sequencing and annotation.</title>
        <authorList>
            <consortium name="The Broad Institute Genomics Platform"/>
            <consortium name="The Broad Institute Genome Sequencing Center for Infectious Disease"/>
            <person name="Wu L."/>
            <person name="Ma J."/>
        </authorList>
    </citation>
    <scope>NUCLEOTIDE SEQUENCE [LARGE SCALE GENOMIC DNA]</scope>
    <source>
        <strain evidence="1 2">JCM 13584</strain>
    </source>
</reference>
<sequence length="195" mass="21070">MDLITEYVNANGDDDREITLERCRIAFEAVGRLTGAPRNEAAKIFAEQTTRALADQRFDELTQPEEHANAMRTSVVSGGTRITHIAVTQRAAAWAIASVAGRPTVRSIGPAMRLATYTARGVASHRDALIAGPTLTVDELEEQVDRIIAAHPTVASITADDVLGWLGANLHKVGASTLDAFGEKVRAEVERRERA</sequence>
<gene>
    <name evidence="1" type="ORF">GCM10009717_05770</name>
</gene>
<dbReference type="RefSeq" id="WP_170298442.1">
    <property type="nucleotide sequence ID" value="NZ_BAAAMK010000001.1"/>
</dbReference>
<keyword evidence="2" id="KW-1185">Reference proteome</keyword>
<protein>
    <recommendedName>
        <fullName evidence="3">DUF222 domain-containing protein</fullName>
    </recommendedName>
</protein>
<organism evidence="1 2">
    <name type="scientific">Agromyces allii</name>
    <dbReference type="NCBI Taxonomy" id="393607"/>
    <lineage>
        <taxon>Bacteria</taxon>
        <taxon>Bacillati</taxon>
        <taxon>Actinomycetota</taxon>
        <taxon>Actinomycetes</taxon>
        <taxon>Micrococcales</taxon>
        <taxon>Microbacteriaceae</taxon>
        <taxon>Agromyces</taxon>
    </lineage>
</organism>
<dbReference type="EMBL" id="BAAAMK010000001">
    <property type="protein sequence ID" value="GAA1942293.1"/>
    <property type="molecule type" value="Genomic_DNA"/>
</dbReference>
<comment type="caution">
    <text evidence="1">The sequence shown here is derived from an EMBL/GenBank/DDBJ whole genome shotgun (WGS) entry which is preliminary data.</text>
</comment>
<evidence type="ECO:0000313" key="1">
    <source>
        <dbReference type="EMBL" id="GAA1942293.1"/>
    </source>
</evidence>
<dbReference type="Proteomes" id="UP001499954">
    <property type="component" value="Unassembled WGS sequence"/>
</dbReference>
<evidence type="ECO:0008006" key="3">
    <source>
        <dbReference type="Google" id="ProtNLM"/>
    </source>
</evidence>
<accession>A0ABN2Q382</accession>
<name>A0ABN2Q382_9MICO</name>